<dbReference type="AlphaFoldDB" id="A0A9D1CS68"/>
<dbReference type="InterPro" id="IPR001279">
    <property type="entry name" value="Metallo-B-lactamas"/>
</dbReference>
<evidence type="ECO:0000313" key="2">
    <source>
        <dbReference type="EMBL" id="HIQ78532.1"/>
    </source>
</evidence>
<evidence type="ECO:0000313" key="3">
    <source>
        <dbReference type="Proteomes" id="UP000824262"/>
    </source>
</evidence>
<protein>
    <submittedName>
        <fullName evidence="2">MBL fold metallo-hydrolase</fullName>
    </submittedName>
</protein>
<accession>A0A9D1CS68</accession>
<reference evidence="2" key="1">
    <citation type="submission" date="2020-10" db="EMBL/GenBank/DDBJ databases">
        <authorList>
            <person name="Gilroy R."/>
        </authorList>
    </citation>
    <scope>NUCLEOTIDE SEQUENCE</scope>
    <source>
        <strain evidence="2">ChiBcolR7-354</strain>
    </source>
</reference>
<organism evidence="2 3">
    <name type="scientific">Candidatus Scatomorpha intestinavium</name>
    <dbReference type="NCBI Taxonomy" id="2840922"/>
    <lineage>
        <taxon>Bacteria</taxon>
        <taxon>Bacillati</taxon>
        <taxon>Bacillota</taxon>
        <taxon>Clostridia</taxon>
        <taxon>Eubacteriales</taxon>
        <taxon>Candidatus Scatomorpha</taxon>
    </lineage>
</organism>
<gene>
    <name evidence="2" type="ORF">IAB77_04670</name>
</gene>
<comment type="caution">
    <text evidence="2">The sequence shown here is derived from an EMBL/GenBank/DDBJ whole genome shotgun (WGS) entry which is preliminary data.</text>
</comment>
<dbReference type="Pfam" id="PF00753">
    <property type="entry name" value="Lactamase_B"/>
    <property type="match status" value="1"/>
</dbReference>
<dbReference type="EMBL" id="DVGA01000047">
    <property type="protein sequence ID" value="HIQ78532.1"/>
    <property type="molecule type" value="Genomic_DNA"/>
</dbReference>
<dbReference type="SUPFAM" id="SSF56281">
    <property type="entry name" value="Metallo-hydrolase/oxidoreductase"/>
    <property type="match status" value="1"/>
</dbReference>
<dbReference type="SMART" id="SM00849">
    <property type="entry name" value="Lactamase_B"/>
    <property type="match status" value="1"/>
</dbReference>
<reference evidence="2" key="2">
    <citation type="journal article" date="2021" name="PeerJ">
        <title>Extensive microbial diversity within the chicken gut microbiome revealed by metagenomics and culture.</title>
        <authorList>
            <person name="Gilroy R."/>
            <person name="Ravi A."/>
            <person name="Getino M."/>
            <person name="Pursley I."/>
            <person name="Horton D.L."/>
            <person name="Alikhan N.F."/>
            <person name="Baker D."/>
            <person name="Gharbi K."/>
            <person name="Hall N."/>
            <person name="Watson M."/>
            <person name="Adriaenssens E.M."/>
            <person name="Foster-Nyarko E."/>
            <person name="Jarju S."/>
            <person name="Secka A."/>
            <person name="Antonio M."/>
            <person name="Oren A."/>
            <person name="Chaudhuri R.R."/>
            <person name="La Ragione R."/>
            <person name="Hildebrand F."/>
            <person name="Pallen M.J."/>
        </authorList>
    </citation>
    <scope>NUCLEOTIDE SEQUENCE</scope>
    <source>
        <strain evidence="2">ChiBcolR7-354</strain>
    </source>
</reference>
<dbReference type="CDD" id="cd07743">
    <property type="entry name" value="metallo-hydrolase-like_MBL-fold"/>
    <property type="match status" value="1"/>
</dbReference>
<dbReference type="InterPro" id="IPR050855">
    <property type="entry name" value="NDM-1-like"/>
</dbReference>
<sequence length="293" mass="32036">MYELIRISGQAAYIDCPAKIGVYIADEGVYLIDSGGDRDAGRRARKVLDEQGWKLLGILVTHSNADHIGGCQYLQRQTGCRVFAPGIEAQFTRTPILEPSFLYGGFPPAALRHKFLLAAPCECEDVASPAFPKEVKVLPLPGHFFDMAGYLLPDGTAFIADCVSSTETLEKYGFPFIYDVAAYLNTLDALPGIGATMYVPSHAGACVDIAPLAEANRLHIERLTGLVEGLCAQPHTFEELLKLAFDSLGLELNFQQYVLVGSTLRSFLAYLLDAGRVSAVFEENRLIWRRAGV</sequence>
<evidence type="ECO:0000259" key="1">
    <source>
        <dbReference type="SMART" id="SM00849"/>
    </source>
</evidence>
<name>A0A9D1CS68_9FIRM</name>
<dbReference type="Proteomes" id="UP000824262">
    <property type="component" value="Unassembled WGS sequence"/>
</dbReference>
<dbReference type="PANTHER" id="PTHR42951">
    <property type="entry name" value="METALLO-BETA-LACTAMASE DOMAIN-CONTAINING"/>
    <property type="match status" value="1"/>
</dbReference>
<dbReference type="Gene3D" id="3.60.15.10">
    <property type="entry name" value="Ribonuclease Z/Hydroxyacylglutathione hydrolase-like"/>
    <property type="match status" value="1"/>
</dbReference>
<dbReference type="InterPro" id="IPR036866">
    <property type="entry name" value="RibonucZ/Hydroxyglut_hydro"/>
</dbReference>
<proteinExistence type="predicted"/>
<feature type="domain" description="Metallo-beta-lactamase" evidence="1">
    <location>
        <begin position="18"/>
        <end position="202"/>
    </location>
</feature>
<dbReference type="PANTHER" id="PTHR42951:SF14">
    <property type="entry name" value="METALLO-BETA-LACTAMASE SUPERFAMILY PROTEIN"/>
    <property type="match status" value="1"/>
</dbReference>